<keyword evidence="3" id="KW-1185">Reference proteome</keyword>
<accession>A0A3E3K4Y2</accession>
<dbReference type="EMBL" id="QVLX01000001">
    <property type="protein sequence ID" value="RGE89721.1"/>
    <property type="molecule type" value="Genomic_DNA"/>
</dbReference>
<evidence type="ECO:0000256" key="1">
    <source>
        <dbReference type="SAM" id="MobiDB-lite"/>
    </source>
</evidence>
<dbReference type="RefSeq" id="WP_024732853.1">
    <property type="nucleotide sequence ID" value="NZ_CP094681.1"/>
</dbReference>
<proteinExistence type="predicted"/>
<dbReference type="Gene3D" id="3.40.50.360">
    <property type="match status" value="1"/>
</dbReference>
<evidence type="ECO:0000313" key="2">
    <source>
        <dbReference type="EMBL" id="RGE89721.1"/>
    </source>
</evidence>
<evidence type="ECO:0000313" key="3">
    <source>
        <dbReference type="Proteomes" id="UP000261080"/>
    </source>
</evidence>
<protein>
    <submittedName>
        <fullName evidence="2">Uncharacterized protein</fullName>
    </submittedName>
</protein>
<organism evidence="2 3">
    <name type="scientific">Sellimonas intestinalis</name>
    <dbReference type="NCBI Taxonomy" id="1653434"/>
    <lineage>
        <taxon>Bacteria</taxon>
        <taxon>Bacillati</taxon>
        <taxon>Bacillota</taxon>
        <taxon>Clostridia</taxon>
        <taxon>Lachnospirales</taxon>
        <taxon>Lachnospiraceae</taxon>
        <taxon>Sellimonas</taxon>
    </lineage>
</organism>
<dbReference type="Proteomes" id="UP000261080">
    <property type="component" value="Unassembled WGS sequence"/>
</dbReference>
<feature type="compositionally biased region" description="Basic and acidic residues" evidence="1">
    <location>
        <begin position="57"/>
        <end position="75"/>
    </location>
</feature>
<reference evidence="2 3" key="1">
    <citation type="submission" date="2018-08" db="EMBL/GenBank/DDBJ databases">
        <title>A genome reference for cultivated species of the human gut microbiota.</title>
        <authorList>
            <person name="Zou Y."/>
            <person name="Xue W."/>
            <person name="Luo G."/>
        </authorList>
    </citation>
    <scope>NUCLEOTIDE SEQUENCE [LARGE SCALE GENOMIC DNA]</scope>
    <source>
        <strain evidence="2 3">AF37-2AT</strain>
    </source>
</reference>
<comment type="caution">
    <text evidence="2">The sequence shown here is derived from an EMBL/GenBank/DDBJ whole genome shotgun (WGS) entry which is preliminary data.</text>
</comment>
<name>A0A3E3K4Y2_9FIRM</name>
<sequence length="75" mass="8466">MNEGISWTEAPQDGRVLISYFSMTSNTKSIAAYTAERSGGDLYKFVLSGAYSDEDPDYNKDERSIRDDKVEECKI</sequence>
<dbReference type="InterPro" id="IPR029039">
    <property type="entry name" value="Flavoprotein-like_sf"/>
</dbReference>
<gene>
    <name evidence="2" type="ORF">DW016_00095</name>
</gene>
<dbReference type="AlphaFoldDB" id="A0A3E3K4Y2"/>
<feature type="region of interest" description="Disordered" evidence="1">
    <location>
        <begin position="56"/>
        <end position="75"/>
    </location>
</feature>